<dbReference type="SUPFAM" id="SSF55347">
    <property type="entry name" value="Glyceraldehyde-3-phosphate dehydrogenase-like, C-terminal domain"/>
    <property type="match status" value="1"/>
</dbReference>
<feature type="domain" description="Gfo/Idh/MocA-like oxidoreductase N-terminal" evidence="3">
    <location>
        <begin position="8"/>
        <end position="112"/>
    </location>
</feature>
<dbReference type="InterPro" id="IPR000683">
    <property type="entry name" value="Gfo/Idh/MocA-like_OxRdtase_N"/>
</dbReference>
<reference evidence="5 6" key="1">
    <citation type="submission" date="2021-07" db="EMBL/GenBank/DDBJ databases">
        <title>Genome data of Colletotrichum spaethianum.</title>
        <authorList>
            <person name="Utami Y.D."/>
            <person name="Hiruma K."/>
        </authorList>
    </citation>
    <scope>NUCLEOTIDE SEQUENCE [LARGE SCALE GENOMIC DNA]</scope>
    <source>
        <strain evidence="5 6">MAFF 242679</strain>
    </source>
</reference>
<comment type="caution">
    <text evidence="5">The sequence shown here is derived from an EMBL/GenBank/DDBJ whole genome shotgun (WGS) entry which is preliminary data.</text>
</comment>
<evidence type="ECO:0000259" key="3">
    <source>
        <dbReference type="Pfam" id="PF01408"/>
    </source>
</evidence>
<protein>
    <submittedName>
        <fullName evidence="5">Scyllo-inositol 2-dehydrogenase (NAD(+))</fullName>
    </submittedName>
</protein>
<dbReference type="EMBL" id="BPPX01000020">
    <property type="protein sequence ID" value="GJC86131.1"/>
    <property type="molecule type" value="Genomic_DNA"/>
</dbReference>
<organism evidence="5 6">
    <name type="scientific">Colletotrichum liriopes</name>
    <dbReference type="NCBI Taxonomy" id="708192"/>
    <lineage>
        <taxon>Eukaryota</taxon>
        <taxon>Fungi</taxon>
        <taxon>Dikarya</taxon>
        <taxon>Ascomycota</taxon>
        <taxon>Pezizomycotina</taxon>
        <taxon>Sordariomycetes</taxon>
        <taxon>Hypocreomycetidae</taxon>
        <taxon>Glomerellales</taxon>
        <taxon>Glomerellaceae</taxon>
        <taxon>Colletotrichum</taxon>
        <taxon>Colletotrichum spaethianum species complex</taxon>
    </lineage>
</organism>
<feature type="domain" description="GFO/IDH/MocA-like oxidoreductase" evidence="4">
    <location>
        <begin position="128"/>
        <end position="253"/>
    </location>
</feature>
<dbReference type="GO" id="GO:0006740">
    <property type="term" value="P:NADPH regeneration"/>
    <property type="evidence" value="ECO:0007669"/>
    <property type="project" value="TreeGrafter"/>
</dbReference>
<evidence type="ECO:0000313" key="5">
    <source>
        <dbReference type="EMBL" id="GJC86131.1"/>
    </source>
</evidence>
<evidence type="ECO:0000259" key="4">
    <source>
        <dbReference type="Pfam" id="PF22725"/>
    </source>
</evidence>
<dbReference type="SUPFAM" id="SSF51735">
    <property type="entry name" value="NAD(P)-binding Rossmann-fold domains"/>
    <property type="match status" value="1"/>
</dbReference>
<dbReference type="AlphaFoldDB" id="A0AA37GRX8"/>
<dbReference type="GO" id="GO:0005737">
    <property type="term" value="C:cytoplasm"/>
    <property type="evidence" value="ECO:0007669"/>
    <property type="project" value="TreeGrafter"/>
</dbReference>
<accession>A0AA37GRX8</accession>
<keyword evidence="6" id="KW-1185">Reference proteome</keyword>
<dbReference type="Gene3D" id="3.30.360.10">
    <property type="entry name" value="Dihydrodipicolinate Reductase, domain 2"/>
    <property type="match status" value="1"/>
</dbReference>
<dbReference type="InterPro" id="IPR055170">
    <property type="entry name" value="GFO_IDH_MocA-like_dom"/>
</dbReference>
<dbReference type="PANTHER" id="PTHR42840">
    <property type="entry name" value="NAD(P)-BINDING ROSSMANN-FOLD SUPERFAMILY PROTEIN-RELATED"/>
    <property type="match status" value="1"/>
</dbReference>
<sequence length="382" mass="42158">MTSLQKTLNVGVVGIGRMGQRHALNVQNFVPRAKLVCACSPAKADLLWADQHLKPHGVKVYATFEEMLETPGLEAVIISSITELHLPQTLAAFNKGIHVLCEKPICRSVTEPETRVMVAFCRRFDDSYQDAQEKVKAGAIGKPFVFRSHGCEKLDQSPFFQQYLKNSGGIYFDSAIHDIDLSLMFLGEDSVPKSVSAVGTAAFFPDLAKTGDADNAVGVCEFWDGKIAHFYHSRSSSHGYDNVTEIFGTTGKLTVNSTPRKNRVEICDTDGFVKVEPTPSWYDRYISAFVVEANAFVDAVLDDKPLPIPLRSAVTSLRIATGLQESLRSGQKIYFSRQGQAMGPSPLTIYKWYRESRLAATHGTLAKKLNFLSHTLSDLSTI</sequence>
<dbReference type="Pfam" id="PF22725">
    <property type="entry name" value="GFO_IDH_MocA_C3"/>
    <property type="match status" value="1"/>
</dbReference>
<dbReference type="PANTHER" id="PTHR42840:SF3">
    <property type="entry name" value="BINDING ROSSMANN FOLD OXIDOREDUCTASE, PUTATIVE (AFU_ORTHOLOGUE AFUA_2G10240)-RELATED"/>
    <property type="match status" value="1"/>
</dbReference>
<evidence type="ECO:0000256" key="1">
    <source>
        <dbReference type="ARBA" id="ARBA00010928"/>
    </source>
</evidence>
<name>A0AA37GRX8_9PEZI</name>
<proteinExistence type="inferred from homology"/>
<dbReference type="GO" id="GO:0016491">
    <property type="term" value="F:oxidoreductase activity"/>
    <property type="evidence" value="ECO:0007669"/>
    <property type="project" value="UniProtKB-KW"/>
</dbReference>
<dbReference type="GO" id="GO:0000166">
    <property type="term" value="F:nucleotide binding"/>
    <property type="evidence" value="ECO:0007669"/>
    <property type="project" value="InterPro"/>
</dbReference>
<dbReference type="Gene3D" id="3.40.50.720">
    <property type="entry name" value="NAD(P)-binding Rossmann-like Domain"/>
    <property type="match status" value="1"/>
</dbReference>
<comment type="similarity">
    <text evidence="1">Belongs to the Gfo/Idh/MocA family.</text>
</comment>
<keyword evidence="2" id="KW-0560">Oxidoreductase</keyword>
<dbReference type="Proteomes" id="UP001055172">
    <property type="component" value="Unassembled WGS sequence"/>
</dbReference>
<dbReference type="InterPro" id="IPR036291">
    <property type="entry name" value="NAD(P)-bd_dom_sf"/>
</dbReference>
<evidence type="ECO:0000313" key="6">
    <source>
        <dbReference type="Proteomes" id="UP001055172"/>
    </source>
</evidence>
<evidence type="ECO:0000256" key="2">
    <source>
        <dbReference type="ARBA" id="ARBA00023002"/>
    </source>
</evidence>
<dbReference type="Pfam" id="PF01408">
    <property type="entry name" value="GFO_IDH_MocA"/>
    <property type="match status" value="1"/>
</dbReference>
<gene>
    <name evidence="5" type="ORF">ColLi_08969</name>
</gene>